<dbReference type="EMBL" id="BMWP01000011">
    <property type="protein sequence ID" value="GGW34698.1"/>
    <property type="molecule type" value="Genomic_DNA"/>
</dbReference>
<organism evidence="2 3">
    <name type="scientific">Arenibacter certesii</name>
    <dbReference type="NCBI Taxonomy" id="228955"/>
    <lineage>
        <taxon>Bacteria</taxon>
        <taxon>Pseudomonadati</taxon>
        <taxon>Bacteroidota</taxon>
        <taxon>Flavobacteriia</taxon>
        <taxon>Flavobacteriales</taxon>
        <taxon>Flavobacteriaceae</taxon>
        <taxon>Arenibacter</taxon>
    </lineage>
</organism>
<evidence type="ECO:0000313" key="2">
    <source>
        <dbReference type="EMBL" id="GGW34698.1"/>
    </source>
</evidence>
<dbReference type="RefSeq" id="WP_026813079.1">
    <property type="nucleotide sequence ID" value="NZ_BMWP01000011.1"/>
</dbReference>
<evidence type="ECO:0000313" key="3">
    <source>
        <dbReference type="Proteomes" id="UP000634668"/>
    </source>
</evidence>
<dbReference type="InterPro" id="IPR001466">
    <property type="entry name" value="Beta-lactam-related"/>
</dbReference>
<keyword evidence="2" id="KW-0121">Carboxypeptidase</keyword>
<name>A0A918IX12_9FLAO</name>
<protein>
    <submittedName>
        <fullName evidence="2">D-Ala-D-Ala carboxypeptidase</fullName>
    </submittedName>
</protein>
<dbReference type="Pfam" id="PF00144">
    <property type="entry name" value="Beta-lactamase"/>
    <property type="match status" value="1"/>
</dbReference>
<proteinExistence type="predicted"/>
<dbReference type="GO" id="GO:0004180">
    <property type="term" value="F:carboxypeptidase activity"/>
    <property type="evidence" value="ECO:0007669"/>
    <property type="project" value="UniProtKB-KW"/>
</dbReference>
<dbReference type="PANTHER" id="PTHR46825:SF9">
    <property type="entry name" value="BETA-LACTAMASE-RELATED DOMAIN-CONTAINING PROTEIN"/>
    <property type="match status" value="1"/>
</dbReference>
<dbReference type="InterPro" id="IPR050491">
    <property type="entry name" value="AmpC-like"/>
</dbReference>
<evidence type="ECO:0000259" key="1">
    <source>
        <dbReference type="Pfam" id="PF00144"/>
    </source>
</evidence>
<dbReference type="AlphaFoldDB" id="A0A918IX12"/>
<accession>A0A918IX12</accession>
<comment type="caution">
    <text evidence="2">The sequence shown here is derived from an EMBL/GenBank/DDBJ whole genome shotgun (WGS) entry which is preliminary data.</text>
</comment>
<dbReference type="PANTHER" id="PTHR46825">
    <property type="entry name" value="D-ALANYL-D-ALANINE-CARBOXYPEPTIDASE/ENDOPEPTIDASE AMPH"/>
    <property type="match status" value="1"/>
</dbReference>
<dbReference type="InterPro" id="IPR012338">
    <property type="entry name" value="Beta-lactam/transpept-like"/>
</dbReference>
<keyword evidence="2" id="KW-0378">Hydrolase</keyword>
<keyword evidence="3" id="KW-1185">Reference proteome</keyword>
<keyword evidence="2" id="KW-0645">Protease</keyword>
<feature type="domain" description="Beta-lactamase-related" evidence="1">
    <location>
        <begin position="44"/>
        <end position="333"/>
    </location>
</feature>
<reference evidence="2" key="1">
    <citation type="journal article" date="2014" name="Int. J. Syst. Evol. Microbiol.">
        <title>Complete genome sequence of Corynebacterium casei LMG S-19264T (=DSM 44701T), isolated from a smear-ripened cheese.</title>
        <authorList>
            <consortium name="US DOE Joint Genome Institute (JGI-PGF)"/>
            <person name="Walter F."/>
            <person name="Albersmeier A."/>
            <person name="Kalinowski J."/>
            <person name="Ruckert C."/>
        </authorList>
    </citation>
    <scope>NUCLEOTIDE SEQUENCE</scope>
    <source>
        <strain evidence="2">KCTC 12113</strain>
    </source>
</reference>
<reference evidence="2" key="2">
    <citation type="submission" date="2020-09" db="EMBL/GenBank/DDBJ databases">
        <authorList>
            <person name="Sun Q."/>
            <person name="Kim S."/>
        </authorList>
    </citation>
    <scope>NUCLEOTIDE SEQUENCE</scope>
    <source>
        <strain evidence="2">KCTC 12113</strain>
    </source>
</reference>
<dbReference type="Proteomes" id="UP000634668">
    <property type="component" value="Unassembled WGS sequence"/>
</dbReference>
<sequence>MMKKKVLLFLAILTVQVGISQTIDKVKLDTYFNVLEVNNKFMGSVALMKDGEIVYANQIGFSDIETKKKPDDNTKYRIGSISKTFTATLVFKAIEEGRIKLEQTIENYFPSVRNSSEITIADLLNHRSGIYNFTNDEVYLSYNTEHKSEEELLSIISEYESAFEPNTKSEYSNSNYVLLSFILEKLYNKSFAEILREKIVHPIGLKNTYFGGKIDIEKNEANSYKGDWEIQTETDMSIPLGAGGIISDPSDILLFAEALFNHKIVSEERVTQMQTLKDNYGMGLFKMPFYEKYSFGHTGGIDGFSSMFGYFPEEKSAFALTSNGTNFNNNDIAIALLSALFNRDFTVPSFETYKVSSDDLEVYLGIYSSPSFPLKITITKSGAILVAQATGQPSFSLDATEKDKFKFDQAGVVMEFDTKNNQMTLKQGGGVFVLAKE</sequence>
<dbReference type="Gene3D" id="3.40.710.10">
    <property type="entry name" value="DD-peptidase/beta-lactamase superfamily"/>
    <property type="match status" value="1"/>
</dbReference>
<gene>
    <name evidence="2" type="ORF">GCM10007383_19700</name>
</gene>
<dbReference type="SUPFAM" id="SSF56601">
    <property type="entry name" value="beta-lactamase/transpeptidase-like"/>
    <property type="match status" value="1"/>
</dbReference>